<proteinExistence type="predicted"/>
<reference evidence="2 3" key="1">
    <citation type="journal article" date="2020" name="ISME J.">
        <title>Uncovering the hidden diversity of litter-decomposition mechanisms in mushroom-forming fungi.</title>
        <authorList>
            <person name="Floudas D."/>
            <person name="Bentzer J."/>
            <person name="Ahren D."/>
            <person name="Johansson T."/>
            <person name="Persson P."/>
            <person name="Tunlid A."/>
        </authorList>
    </citation>
    <scope>NUCLEOTIDE SEQUENCE [LARGE SCALE GENOMIC DNA]</scope>
    <source>
        <strain evidence="2 3">CBS 661.87</strain>
    </source>
</reference>
<protein>
    <submittedName>
        <fullName evidence="2">Uncharacterized protein</fullName>
    </submittedName>
</protein>
<feature type="compositionally biased region" description="Polar residues" evidence="1">
    <location>
        <begin position="279"/>
        <end position="292"/>
    </location>
</feature>
<feature type="region of interest" description="Disordered" evidence="1">
    <location>
        <begin position="41"/>
        <end position="76"/>
    </location>
</feature>
<comment type="caution">
    <text evidence="2">The sequence shown here is derived from an EMBL/GenBank/DDBJ whole genome shotgun (WGS) entry which is preliminary data.</text>
</comment>
<name>A0A8H5HBW1_9AGAR</name>
<feature type="region of interest" description="Disordered" evidence="1">
    <location>
        <begin position="266"/>
        <end position="294"/>
    </location>
</feature>
<feature type="region of interest" description="Disordered" evidence="1">
    <location>
        <begin position="483"/>
        <end position="509"/>
    </location>
</feature>
<feature type="compositionally biased region" description="Polar residues" evidence="1">
    <location>
        <begin position="43"/>
        <end position="57"/>
    </location>
</feature>
<organism evidence="2 3">
    <name type="scientific">Tricholomella constricta</name>
    <dbReference type="NCBI Taxonomy" id="117010"/>
    <lineage>
        <taxon>Eukaryota</taxon>
        <taxon>Fungi</taxon>
        <taxon>Dikarya</taxon>
        <taxon>Basidiomycota</taxon>
        <taxon>Agaricomycotina</taxon>
        <taxon>Agaricomycetes</taxon>
        <taxon>Agaricomycetidae</taxon>
        <taxon>Agaricales</taxon>
        <taxon>Tricholomatineae</taxon>
        <taxon>Lyophyllaceae</taxon>
        <taxon>Tricholomella</taxon>
    </lineage>
</organism>
<keyword evidence="3" id="KW-1185">Reference proteome</keyword>
<accession>A0A8H5HBW1</accession>
<feature type="compositionally biased region" description="Polar residues" evidence="1">
    <location>
        <begin position="134"/>
        <end position="154"/>
    </location>
</feature>
<dbReference type="AlphaFoldDB" id="A0A8H5HBW1"/>
<evidence type="ECO:0000256" key="1">
    <source>
        <dbReference type="SAM" id="MobiDB-lite"/>
    </source>
</evidence>
<gene>
    <name evidence="2" type="ORF">D9615_004693</name>
</gene>
<evidence type="ECO:0000313" key="2">
    <source>
        <dbReference type="EMBL" id="KAF5380350.1"/>
    </source>
</evidence>
<dbReference type="EMBL" id="JAACJP010000013">
    <property type="protein sequence ID" value="KAF5380350.1"/>
    <property type="molecule type" value="Genomic_DNA"/>
</dbReference>
<feature type="compositionally biased region" description="Basic residues" evidence="1">
    <location>
        <begin position="496"/>
        <end position="509"/>
    </location>
</feature>
<sequence>MDAPSLRALGRLHLQKLAKENNIKANLKSNIIIKLLLERQRQRTSSPPKRSPQSPGKQPSPASRKSPKSKARAKQIAKLAAVLHSSLPANNSNNLNTDGNDCAVHDDCDLERNSRSGDAPHSGQRTPENMELQYPSSSTSHRVSLGTPESSMANTPEPEAPSDVLEDVVEIMSHANERDKVTLNQISALRAVASKLRGKAEDLRASVRAERARRQRLETFVPYWRRISSGWTYKDIWDSNIRFYTGLENEQAMEINSSDDEMIQNYEESEREIRRKATSRSTAQDLTSTLPTVAQRVLQRKDEAYQAESFGEERNSQASQGLTDHVEGIRGGHTRSQEPGGDLAPLSKDNAPRVGLSTHLTDGGALEIAMQPAPNGTKAMKRRREEEESLDDASRYRPVARLEAASPGEENTPASSPTQRRIKKGKGKMTPAEIEEMLRELGGDRFEVHPEDESPDRRTRQVSGDMALAQRMQREEYFHAPQAPVGGPVIMSPSRPVRRSTRAVSKRLA</sequence>
<dbReference type="OrthoDB" id="2756873at2759"/>
<feature type="region of interest" description="Disordered" evidence="1">
    <location>
        <begin position="111"/>
        <end position="162"/>
    </location>
</feature>
<feature type="compositionally biased region" description="Basic residues" evidence="1">
    <location>
        <begin position="65"/>
        <end position="75"/>
    </location>
</feature>
<feature type="compositionally biased region" description="Basic and acidic residues" evidence="1">
    <location>
        <begin position="436"/>
        <end position="459"/>
    </location>
</feature>
<dbReference type="Proteomes" id="UP000565441">
    <property type="component" value="Unassembled WGS sequence"/>
</dbReference>
<feature type="region of interest" description="Disordered" evidence="1">
    <location>
        <begin position="326"/>
        <end position="464"/>
    </location>
</feature>
<evidence type="ECO:0000313" key="3">
    <source>
        <dbReference type="Proteomes" id="UP000565441"/>
    </source>
</evidence>